<dbReference type="InterPro" id="IPR010167">
    <property type="entry name" value="NH2A_AcTrfase"/>
</dbReference>
<dbReference type="NCBIfam" id="NF003641">
    <property type="entry name" value="PRK05279.1"/>
    <property type="match status" value="1"/>
</dbReference>
<keyword evidence="4 8" id="KW-0028">Amino-acid biosynthesis</keyword>
<dbReference type="InterPro" id="IPR033719">
    <property type="entry name" value="NAGS_kin"/>
</dbReference>
<keyword evidence="3 8" id="KW-0055">Arginine biosynthesis</keyword>
<accession>A0A0A6RP07</accession>
<dbReference type="PANTHER" id="PTHR30602">
    <property type="entry name" value="AMINO-ACID ACETYLTRANSFERASE"/>
    <property type="match status" value="1"/>
</dbReference>
<evidence type="ECO:0000256" key="7">
    <source>
        <dbReference type="ARBA" id="ARBA00048372"/>
    </source>
</evidence>
<dbReference type="InterPro" id="IPR016181">
    <property type="entry name" value="Acyl_CoA_acyltransferase"/>
</dbReference>
<dbReference type="Pfam" id="PF00696">
    <property type="entry name" value="AA_kinase"/>
    <property type="match status" value="1"/>
</dbReference>
<dbReference type="HAMAP" id="MF_01105">
    <property type="entry name" value="N_acetyl_glu_synth"/>
    <property type="match status" value="1"/>
</dbReference>
<evidence type="ECO:0000313" key="11">
    <source>
        <dbReference type="Proteomes" id="UP000030428"/>
    </source>
</evidence>
<dbReference type="PIRSF" id="PIRSF000423">
    <property type="entry name" value="ArgA"/>
    <property type="match status" value="1"/>
</dbReference>
<evidence type="ECO:0000256" key="3">
    <source>
        <dbReference type="ARBA" id="ARBA00022571"/>
    </source>
</evidence>
<comment type="caution">
    <text evidence="10">The sequence shown here is derived from an EMBL/GenBank/DDBJ whole genome shotgun (WGS) entry which is preliminary data.</text>
</comment>
<dbReference type="InterPro" id="IPR001048">
    <property type="entry name" value="Asp/Glu/Uridylate_kinase"/>
</dbReference>
<evidence type="ECO:0000313" key="10">
    <source>
        <dbReference type="EMBL" id="KHD05601.1"/>
    </source>
</evidence>
<evidence type="ECO:0000256" key="2">
    <source>
        <dbReference type="ARBA" id="ARBA00009145"/>
    </source>
</evidence>
<proteinExistence type="inferred from homology"/>
<dbReference type="CDD" id="cd04237">
    <property type="entry name" value="AAK_NAGS-ABP"/>
    <property type="match status" value="1"/>
</dbReference>
<evidence type="ECO:0000256" key="8">
    <source>
        <dbReference type="HAMAP-Rule" id="MF_01105"/>
    </source>
</evidence>
<gene>
    <name evidence="8" type="primary">argA</name>
    <name evidence="10" type="ORF">PN36_04125</name>
</gene>
<dbReference type="SUPFAM" id="SSF55729">
    <property type="entry name" value="Acyl-CoA N-acyltransferases (Nat)"/>
    <property type="match status" value="1"/>
</dbReference>
<sequence length="438" mass="48651">MSESTNKNITKSFVDWFRSAAPYIHAHRGSTFIISIGGEAVQAPHFSNLIHDIALLNSLGIRIVLVYGIRPQIERRLKKRESRYVNGTRITDEIALCCVKAACGEVHTEIESLLSMGLSNSPSSYETIGTASGNFITARPVGVRDGVDYCYTGEIRRVDATAIRRRLDEDNIVLIPPIGYSPTGESFNLLTEEVASAVAIALGAAKWLYLIENEGIFDSTGQLVRQLTLLEALENAHYKRQISKSVLQACQNGVQRVQLVSRQTEGALLLELFTRDGIGTLISTNPFEHIRKATINDVGGVLALIQPLEEAGILVRRSREKLEMEIEHFTVQERDGMIIAGAALYPFVQEKMAELACLAVHSDYHGADRGGALLAFLEREAHQTGITQIFVLTTRTAHWFQERGFVAADLDSLPVKRRTLYNYQRNSKVFVKHLSTEP</sequence>
<dbReference type="PROSITE" id="PS51186">
    <property type="entry name" value="GNAT"/>
    <property type="match status" value="1"/>
</dbReference>
<feature type="domain" description="N-acetyltransferase" evidence="9">
    <location>
        <begin position="288"/>
        <end position="427"/>
    </location>
</feature>
<dbReference type="PANTHER" id="PTHR30602:SF12">
    <property type="entry name" value="AMINO-ACID ACETYLTRANSFERASE NAGS1, CHLOROPLASTIC-RELATED"/>
    <property type="match status" value="1"/>
</dbReference>
<keyword evidence="8" id="KW-0963">Cytoplasm</keyword>
<comment type="similarity">
    <text evidence="2 8">Belongs to the acetyltransferase family. ArgA subfamily.</text>
</comment>
<dbReference type="AlphaFoldDB" id="A0A0A6RP07"/>
<keyword evidence="5 8" id="KW-0808">Transferase</keyword>
<name>A0A0A6RP07_9GAMM</name>
<dbReference type="InterPro" id="IPR036393">
    <property type="entry name" value="AceGlu_kinase-like_sf"/>
</dbReference>
<dbReference type="EC" id="2.3.1.1" evidence="8"/>
<evidence type="ECO:0000256" key="4">
    <source>
        <dbReference type="ARBA" id="ARBA00022605"/>
    </source>
</evidence>
<dbReference type="Gene3D" id="3.40.1160.10">
    <property type="entry name" value="Acetylglutamate kinase-like"/>
    <property type="match status" value="1"/>
</dbReference>
<comment type="subcellular location">
    <subcellularLocation>
        <location evidence="8">Cytoplasm</location>
    </subcellularLocation>
</comment>
<evidence type="ECO:0000256" key="6">
    <source>
        <dbReference type="ARBA" id="ARBA00023315"/>
    </source>
</evidence>
<dbReference type="CDD" id="cd04301">
    <property type="entry name" value="NAT_SF"/>
    <property type="match status" value="1"/>
</dbReference>
<organism evidence="10 11">
    <name type="scientific">Candidatus Thiomargarita nelsonii</name>
    <dbReference type="NCBI Taxonomy" id="1003181"/>
    <lineage>
        <taxon>Bacteria</taxon>
        <taxon>Pseudomonadati</taxon>
        <taxon>Pseudomonadota</taxon>
        <taxon>Gammaproteobacteria</taxon>
        <taxon>Thiotrichales</taxon>
        <taxon>Thiotrichaceae</taxon>
        <taxon>Thiomargarita</taxon>
    </lineage>
</organism>
<dbReference type="Pfam" id="PF13508">
    <property type="entry name" value="Acetyltransf_7"/>
    <property type="match status" value="1"/>
</dbReference>
<dbReference type="Proteomes" id="UP000030428">
    <property type="component" value="Unassembled WGS sequence"/>
</dbReference>
<comment type="pathway">
    <text evidence="1 8">Amino-acid biosynthesis; L-arginine biosynthesis; N(2)-acetyl-L-ornithine from L-glutamate: step 1/4.</text>
</comment>
<dbReference type="InterPro" id="IPR000182">
    <property type="entry name" value="GNAT_dom"/>
</dbReference>
<dbReference type="SUPFAM" id="SSF53633">
    <property type="entry name" value="Carbamate kinase-like"/>
    <property type="match status" value="1"/>
</dbReference>
<comment type="catalytic activity">
    <reaction evidence="7 8">
        <text>L-glutamate + acetyl-CoA = N-acetyl-L-glutamate + CoA + H(+)</text>
        <dbReference type="Rhea" id="RHEA:24292"/>
        <dbReference type="ChEBI" id="CHEBI:15378"/>
        <dbReference type="ChEBI" id="CHEBI:29985"/>
        <dbReference type="ChEBI" id="CHEBI:44337"/>
        <dbReference type="ChEBI" id="CHEBI:57287"/>
        <dbReference type="ChEBI" id="CHEBI:57288"/>
        <dbReference type="EC" id="2.3.1.1"/>
    </reaction>
</comment>
<evidence type="ECO:0000259" key="9">
    <source>
        <dbReference type="PROSITE" id="PS51186"/>
    </source>
</evidence>
<dbReference type="Gene3D" id="3.40.630.30">
    <property type="match status" value="1"/>
</dbReference>
<dbReference type="GO" id="GO:0006526">
    <property type="term" value="P:L-arginine biosynthetic process"/>
    <property type="evidence" value="ECO:0007669"/>
    <property type="project" value="UniProtKB-UniRule"/>
</dbReference>
<keyword evidence="11" id="KW-1185">Reference proteome</keyword>
<evidence type="ECO:0000256" key="5">
    <source>
        <dbReference type="ARBA" id="ARBA00022679"/>
    </source>
</evidence>
<dbReference type="UniPathway" id="UPA00068">
    <property type="reaction ID" value="UER00106"/>
</dbReference>
<keyword evidence="6 8" id="KW-0012">Acyltransferase</keyword>
<comment type="miscellaneous">
    <text evidence="8">In bacteria which possess the bifunctional enzyme ornithine acetyltransferase/N-acetylglutamate synthase (ArgJ), ArgA fulfills an anaplerotic role.</text>
</comment>
<dbReference type="EMBL" id="JSZA02000011">
    <property type="protein sequence ID" value="KHD05601.1"/>
    <property type="molecule type" value="Genomic_DNA"/>
</dbReference>
<dbReference type="GO" id="GO:0005737">
    <property type="term" value="C:cytoplasm"/>
    <property type="evidence" value="ECO:0007669"/>
    <property type="project" value="UniProtKB-SubCell"/>
</dbReference>
<dbReference type="NCBIfam" id="TIGR01890">
    <property type="entry name" value="N-Ac-Glu-synth"/>
    <property type="match status" value="1"/>
</dbReference>
<protein>
    <recommendedName>
        <fullName evidence="8">Amino-acid acetyltransferase</fullName>
        <ecNumber evidence="8">2.3.1.1</ecNumber>
    </recommendedName>
    <alternativeName>
        <fullName evidence="8">N-acetylglutamate synthase</fullName>
        <shortName evidence="8">AGS</shortName>
        <shortName evidence="8">NAGS</shortName>
    </alternativeName>
</protein>
<dbReference type="GO" id="GO:0004042">
    <property type="term" value="F:L-glutamate N-acetyltransferase activity"/>
    <property type="evidence" value="ECO:0007669"/>
    <property type="project" value="UniProtKB-UniRule"/>
</dbReference>
<reference evidence="10 11" key="1">
    <citation type="journal article" date="2016" name="Front. Microbiol.">
        <title>Single-Cell (Meta-)Genomics of a Dimorphic Candidatus Thiomargarita nelsonii Reveals Genomic Plasticity.</title>
        <authorList>
            <person name="Flood B.E."/>
            <person name="Fliss P."/>
            <person name="Jones D.S."/>
            <person name="Dick G.J."/>
            <person name="Jain S."/>
            <person name="Kaster A.K."/>
            <person name="Winkel M."/>
            <person name="Mussmann M."/>
            <person name="Bailey J."/>
        </authorList>
    </citation>
    <scope>NUCLEOTIDE SEQUENCE [LARGE SCALE GENOMIC DNA]</scope>
    <source>
        <strain evidence="10">Hydrate Ridge</strain>
    </source>
</reference>
<evidence type="ECO:0000256" key="1">
    <source>
        <dbReference type="ARBA" id="ARBA00004925"/>
    </source>
</evidence>